<feature type="compositionally biased region" description="Polar residues" evidence="1">
    <location>
        <begin position="545"/>
        <end position="556"/>
    </location>
</feature>
<gene>
    <name evidence="3" type="primary">ICE2</name>
</gene>
<evidence type="ECO:0000313" key="4">
    <source>
        <dbReference type="Proteomes" id="UP000694392"/>
    </source>
</evidence>
<feature type="compositionally biased region" description="Basic residues" evidence="1">
    <location>
        <begin position="923"/>
        <end position="938"/>
    </location>
</feature>
<proteinExistence type="predicted"/>
<dbReference type="InterPro" id="IPR019535">
    <property type="entry name" value="ICE2_C"/>
</dbReference>
<feature type="region of interest" description="Disordered" evidence="1">
    <location>
        <begin position="609"/>
        <end position="636"/>
    </location>
</feature>
<dbReference type="AlphaFoldDB" id="A0A8D0H0E2"/>
<dbReference type="Proteomes" id="UP000694392">
    <property type="component" value="Unplaced"/>
</dbReference>
<name>A0A8D0H0E2_SPHPU</name>
<feature type="region of interest" description="Disordered" evidence="1">
    <location>
        <begin position="541"/>
        <end position="592"/>
    </location>
</feature>
<dbReference type="GO" id="GO:0042795">
    <property type="term" value="P:snRNA transcription by RNA polymerase II"/>
    <property type="evidence" value="ECO:0007669"/>
    <property type="project" value="Ensembl"/>
</dbReference>
<protein>
    <submittedName>
        <fullName evidence="3">Interactor of little elongation complex ELL subunit 2</fullName>
    </submittedName>
</protein>
<feature type="compositionally biased region" description="Polar residues" evidence="1">
    <location>
        <begin position="623"/>
        <end position="636"/>
    </location>
</feature>
<feature type="domain" description="Little elongation complex subunit 2 C-terminal" evidence="2">
    <location>
        <begin position="799"/>
        <end position="875"/>
    </location>
</feature>
<dbReference type="PANTHER" id="PTHR14633:SF3">
    <property type="entry name" value="LITTLE ELONGATION COMPLEX SUBUNIT 2"/>
    <property type="match status" value="1"/>
</dbReference>
<accession>A0A8D0H0E2</accession>
<feature type="compositionally biased region" description="Polar residues" evidence="1">
    <location>
        <begin position="565"/>
        <end position="580"/>
    </location>
</feature>
<evidence type="ECO:0000256" key="1">
    <source>
        <dbReference type="SAM" id="MobiDB-lite"/>
    </source>
</evidence>
<evidence type="ECO:0000313" key="3">
    <source>
        <dbReference type="Ensembl" id="ENSSPUP00000013256.1"/>
    </source>
</evidence>
<organism evidence="3 4">
    <name type="scientific">Sphenodon punctatus</name>
    <name type="common">Tuatara</name>
    <name type="synonym">Hatteria punctata</name>
    <dbReference type="NCBI Taxonomy" id="8508"/>
    <lineage>
        <taxon>Eukaryota</taxon>
        <taxon>Metazoa</taxon>
        <taxon>Chordata</taxon>
        <taxon>Craniata</taxon>
        <taxon>Vertebrata</taxon>
        <taxon>Euteleostomi</taxon>
        <taxon>Lepidosauria</taxon>
        <taxon>Sphenodontia</taxon>
        <taxon>Sphenodontidae</taxon>
        <taxon>Sphenodon</taxon>
    </lineage>
</organism>
<dbReference type="GO" id="GO:0000791">
    <property type="term" value="C:euchromatin"/>
    <property type="evidence" value="ECO:0007669"/>
    <property type="project" value="Ensembl"/>
</dbReference>
<keyword evidence="4" id="KW-1185">Reference proteome</keyword>
<dbReference type="PANTHER" id="PTHR14633">
    <property type="entry name" value="LITTLE ELONGATION COMPLEX SUBUNIT 2"/>
    <property type="match status" value="1"/>
</dbReference>
<dbReference type="GO" id="GO:0008023">
    <property type="term" value="C:transcription elongation factor complex"/>
    <property type="evidence" value="ECO:0007669"/>
    <property type="project" value="Ensembl"/>
</dbReference>
<dbReference type="GO" id="GO:0005829">
    <property type="term" value="C:cytosol"/>
    <property type="evidence" value="ECO:0007669"/>
    <property type="project" value="Ensembl"/>
</dbReference>
<dbReference type="Pfam" id="PF10505">
    <property type="entry name" value="NARG2_C"/>
    <property type="match status" value="2"/>
</dbReference>
<feature type="region of interest" description="Disordered" evidence="1">
    <location>
        <begin position="873"/>
        <end position="938"/>
    </location>
</feature>
<dbReference type="OMA" id="LPFHQQH"/>
<dbReference type="Ensembl" id="ENSSPUT00000014133.1">
    <property type="protein sequence ID" value="ENSSPUP00000013256.1"/>
    <property type="gene ID" value="ENSSPUG00000010015.1"/>
</dbReference>
<reference evidence="3" key="1">
    <citation type="submission" date="2025-08" db="UniProtKB">
        <authorList>
            <consortium name="Ensembl"/>
        </authorList>
    </citation>
    <scope>IDENTIFICATION</scope>
</reference>
<reference evidence="3" key="2">
    <citation type="submission" date="2025-09" db="UniProtKB">
        <authorList>
            <consortium name="Ensembl"/>
        </authorList>
    </citation>
    <scope>IDENTIFICATION</scope>
</reference>
<dbReference type="GO" id="GO:0045945">
    <property type="term" value="P:positive regulation of transcription by RNA polymerase III"/>
    <property type="evidence" value="ECO:0007669"/>
    <property type="project" value="Ensembl"/>
</dbReference>
<dbReference type="GeneTree" id="ENSGT00390000006883"/>
<dbReference type="GO" id="GO:0035363">
    <property type="term" value="C:histone locus body"/>
    <property type="evidence" value="ECO:0007669"/>
    <property type="project" value="Ensembl"/>
</dbReference>
<feature type="domain" description="Little elongation complex subunit 2 C-terminal" evidence="2">
    <location>
        <begin position="682"/>
        <end position="796"/>
    </location>
</feature>
<dbReference type="GO" id="GO:0042796">
    <property type="term" value="P:snRNA transcription by RNA polymerase III"/>
    <property type="evidence" value="ECO:0007669"/>
    <property type="project" value="Ensembl"/>
</dbReference>
<evidence type="ECO:0000259" key="2">
    <source>
        <dbReference type="Pfam" id="PF10505"/>
    </source>
</evidence>
<sequence length="938" mass="105652">PTVTPAIGQENVPPKNGCEVFFSRDIYEKYSLAPTLSELWLLSKRPVEENVDVSTNSVEEEQTGSTQAAVSAEVEVKHTTDSVSFPEARISYPYFSRLNEREQKTYLYLLVKYTKKSASNLANTIIERDYFQYVKMKEIVNNEVVEFLKFAQNAARSCAQDYDTISEDAKLYTEQFLSSCIGHVKKYPEYYTLHEITSIMGGKFNTELTLKLEKSLLTLGKARLLKQVTPSQLQLPVDYKTVVNIRTPEQKASALHSDISSDPNAEKLALKYCPQIALTSHSLFTLLNNHGLHYKEQWELPVSVKMIPVAGSKPVKVVYVDPPLPKKEITVREKNQIFHAIPADFLVSKQQSIPVSAVLMDKPVQKTVPPDTCPSRRIQTSDYMDVDFDNDVTELETFGTTSKPLTTSRTASAKPANTVKKKSDKLNIERDQLSIIDSGVEEQRYQVCEERFSAPDNNYDLNTTRPSSVSGDIVCSDMEENSSSKDIESDEVVSAVERGVLLGKNDSLKRDTDAAEAAETPISYCASDTDDERLIIDTELGGYSKPSSFSSNQNPVADTPRSPSPIHTPSTDLACSLQSPEQKKNVSRKPLKRLSKEFDPVGQILKMQTELLKPPSPKVHEQPQANVEKSSNPPASQVNPLLNPSLASKFHWPYDHFLFFAFFFFFKGMLPIELQMLVEDQSEYTEPQEGNLVYKLFSLDDMLLLVRCSIQKIETRPRSAKLRKLRKQFPSYLLPKLSYQSYYGVEALTESEICQLWTESLLHSNCMFYVGHIDAFTSKLLMNEEITAQQLEEKFGTFNLQEGSYLFTHAAGDSSVTVYKSSLEKATRAVYNLHKAHSSLPTVPATLSVPWVPLDPNLPLPYHFNHGRVPCTFPPRPQGPWRKQKTNGKRAHMDTPSHGQQVSMETKSKPLPTKPFKKEGVAAKKKKKKTGQAKKMKK</sequence>
<dbReference type="GO" id="GO:0015030">
    <property type="term" value="C:Cajal body"/>
    <property type="evidence" value="ECO:0007669"/>
    <property type="project" value="Ensembl"/>
</dbReference>